<feature type="compositionally biased region" description="Basic and acidic residues" evidence="1">
    <location>
        <begin position="124"/>
        <end position="137"/>
    </location>
</feature>
<feature type="region of interest" description="Disordered" evidence="1">
    <location>
        <begin position="85"/>
        <end position="146"/>
    </location>
</feature>
<sequence length="146" mass="16430">MQHEWIQEACSNKFRPKTRTVRRPSESLSNIENNNNKVEQHIPHEPALINRIVDMAFSSPFSNATDRPKREKSVKLASAECLRPIGTSAEGQMGEGRTKSTRAVSSSKQEVPRERSVHIVIRPPLEHTADADRDSLEHQQGLSPIT</sequence>
<dbReference type="AlphaFoldDB" id="A0AAN8LYE3"/>
<accession>A0AAN8LYE3</accession>
<evidence type="ECO:0000256" key="1">
    <source>
        <dbReference type="SAM" id="MobiDB-lite"/>
    </source>
</evidence>
<name>A0AAN8LYE3_9TELE</name>
<dbReference type="EMBL" id="JAGTTL010000012">
    <property type="protein sequence ID" value="KAK6314785.1"/>
    <property type="molecule type" value="Genomic_DNA"/>
</dbReference>
<organism evidence="2 3">
    <name type="scientific">Coregonus suidteri</name>
    <dbReference type="NCBI Taxonomy" id="861788"/>
    <lineage>
        <taxon>Eukaryota</taxon>
        <taxon>Metazoa</taxon>
        <taxon>Chordata</taxon>
        <taxon>Craniata</taxon>
        <taxon>Vertebrata</taxon>
        <taxon>Euteleostomi</taxon>
        <taxon>Actinopterygii</taxon>
        <taxon>Neopterygii</taxon>
        <taxon>Teleostei</taxon>
        <taxon>Protacanthopterygii</taxon>
        <taxon>Salmoniformes</taxon>
        <taxon>Salmonidae</taxon>
        <taxon>Coregoninae</taxon>
        <taxon>Coregonus</taxon>
    </lineage>
</organism>
<evidence type="ECO:0000313" key="2">
    <source>
        <dbReference type="EMBL" id="KAK6314785.1"/>
    </source>
</evidence>
<proteinExistence type="predicted"/>
<reference evidence="2 3" key="1">
    <citation type="submission" date="2021-04" db="EMBL/GenBank/DDBJ databases">
        <authorList>
            <person name="De Guttry C."/>
            <person name="Zahm M."/>
            <person name="Klopp C."/>
            <person name="Cabau C."/>
            <person name="Louis A."/>
            <person name="Berthelot C."/>
            <person name="Parey E."/>
            <person name="Roest Crollius H."/>
            <person name="Montfort J."/>
            <person name="Robinson-Rechavi M."/>
            <person name="Bucao C."/>
            <person name="Bouchez O."/>
            <person name="Gislard M."/>
            <person name="Lluch J."/>
            <person name="Milhes M."/>
            <person name="Lampietro C."/>
            <person name="Lopez Roques C."/>
            <person name="Donnadieu C."/>
            <person name="Braasch I."/>
            <person name="Desvignes T."/>
            <person name="Postlethwait J."/>
            <person name="Bobe J."/>
            <person name="Wedekind C."/>
            <person name="Guiguen Y."/>
        </authorList>
    </citation>
    <scope>NUCLEOTIDE SEQUENCE [LARGE SCALE GENOMIC DNA]</scope>
    <source>
        <strain evidence="2">Cs_M1</strain>
        <tissue evidence="2">Blood</tissue>
    </source>
</reference>
<keyword evidence="3" id="KW-1185">Reference proteome</keyword>
<dbReference type="Proteomes" id="UP001356427">
    <property type="component" value="Unassembled WGS sequence"/>
</dbReference>
<comment type="caution">
    <text evidence="2">The sequence shown here is derived from an EMBL/GenBank/DDBJ whole genome shotgun (WGS) entry which is preliminary data.</text>
</comment>
<gene>
    <name evidence="2" type="ORF">J4Q44_G00143140</name>
</gene>
<protein>
    <submittedName>
        <fullName evidence="2">Uncharacterized protein</fullName>
    </submittedName>
</protein>
<evidence type="ECO:0000313" key="3">
    <source>
        <dbReference type="Proteomes" id="UP001356427"/>
    </source>
</evidence>